<dbReference type="EMBL" id="PRLG01000015">
    <property type="protein sequence ID" value="PYY29755.1"/>
    <property type="molecule type" value="Genomic_DNA"/>
</dbReference>
<sequence length="227" mass="26621">MTFFDYELYFNQNLFSSFSYERLRDLVTDDDALRAHVKNVELWLDDIEIEKRVATLRTEYNGILSVFGNQMIVFHCTMLDSMIENFFFSIFVSKPERMNSFFSKGELKDRLGFSLNGFLEAESKEAYILYLARKAAKICTEGGPKKYFKKLRDISRCGFSEMKMDTLDDLYITRNNIVHDNALYRISIDSLNQYTNTVQEVLFELHEALTKMNIVVEDSLISQDIEE</sequence>
<accession>A0A2W0CNI2</accession>
<proteinExistence type="predicted"/>
<dbReference type="RefSeq" id="WP_110758007.1">
    <property type="nucleotide sequence ID" value="NZ_PRLG01000015.1"/>
</dbReference>
<gene>
    <name evidence="1" type="ORF">PIL02S_01955</name>
</gene>
<comment type="caution">
    <text evidence="1">The sequence shown here is derived from an EMBL/GenBank/DDBJ whole genome shotgun (WGS) entry which is preliminary data.</text>
</comment>
<evidence type="ECO:0000313" key="2">
    <source>
        <dbReference type="Proteomes" id="UP000247459"/>
    </source>
</evidence>
<evidence type="ECO:0008006" key="3">
    <source>
        <dbReference type="Google" id="ProtNLM"/>
    </source>
</evidence>
<name>A0A2W0CNI2_9BACL</name>
<dbReference type="Proteomes" id="UP000247459">
    <property type="component" value="Unassembled WGS sequence"/>
</dbReference>
<dbReference type="OrthoDB" id="9941198at2"/>
<dbReference type="AlphaFoldDB" id="A0A2W0CNI2"/>
<protein>
    <recommendedName>
        <fullName evidence="3">RiboL-PSP-HEPN domain-containing protein</fullName>
    </recommendedName>
</protein>
<evidence type="ECO:0000313" key="1">
    <source>
        <dbReference type="EMBL" id="PYY29755.1"/>
    </source>
</evidence>
<organism evidence="1 2">
    <name type="scientific">Paenibacillus illinoisensis</name>
    <dbReference type="NCBI Taxonomy" id="59845"/>
    <lineage>
        <taxon>Bacteria</taxon>
        <taxon>Bacillati</taxon>
        <taxon>Bacillota</taxon>
        <taxon>Bacilli</taxon>
        <taxon>Bacillales</taxon>
        <taxon>Paenibacillaceae</taxon>
        <taxon>Paenibacillus</taxon>
    </lineage>
</organism>
<reference evidence="1 2" key="1">
    <citation type="submission" date="2018-01" db="EMBL/GenBank/DDBJ databases">
        <title>Genome sequence of the PGP bacterium Paenibacillus illinoisensis E3.</title>
        <authorList>
            <person name="Rolli E."/>
            <person name="Marasco R."/>
            <person name="Bessem C."/>
            <person name="Michoud G."/>
            <person name="Gaiarsa S."/>
            <person name="Borin S."/>
            <person name="Daffonchio D."/>
        </authorList>
    </citation>
    <scope>NUCLEOTIDE SEQUENCE [LARGE SCALE GENOMIC DNA]</scope>
    <source>
        <strain evidence="1 2">E3</strain>
    </source>
</reference>